<organism evidence="3 4">
    <name type="scientific">Schizophyllum amplum</name>
    <dbReference type="NCBI Taxonomy" id="97359"/>
    <lineage>
        <taxon>Eukaryota</taxon>
        <taxon>Fungi</taxon>
        <taxon>Dikarya</taxon>
        <taxon>Basidiomycota</taxon>
        <taxon>Agaricomycotina</taxon>
        <taxon>Agaricomycetes</taxon>
        <taxon>Agaricomycetidae</taxon>
        <taxon>Agaricales</taxon>
        <taxon>Schizophyllaceae</taxon>
        <taxon>Schizophyllum</taxon>
    </lineage>
</organism>
<keyword evidence="2" id="KW-0812">Transmembrane</keyword>
<protein>
    <submittedName>
        <fullName evidence="3">Uncharacterized protein</fullName>
    </submittedName>
</protein>
<evidence type="ECO:0000256" key="1">
    <source>
        <dbReference type="SAM" id="MobiDB-lite"/>
    </source>
</evidence>
<gene>
    <name evidence="3" type="ORF">BD626DRAFT_495457</name>
</gene>
<feature type="region of interest" description="Disordered" evidence="1">
    <location>
        <begin position="142"/>
        <end position="170"/>
    </location>
</feature>
<keyword evidence="2" id="KW-0472">Membrane</keyword>
<dbReference type="Proteomes" id="UP000320762">
    <property type="component" value="Unassembled WGS sequence"/>
</dbReference>
<comment type="caution">
    <text evidence="3">The sequence shown here is derived from an EMBL/GenBank/DDBJ whole genome shotgun (WGS) entry which is preliminary data.</text>
</comment>
<name>A0A550CE60_9AGAR</name>
<dbReference type="EMBL" id="VDMD01000010">
    <property type="protein sequence ID" value="TRM63090.1"/>
    <property type="molecule type" value="Genomic_DNA"/>
</dbReference>
<feature type="transmembrane region" description="Helical" evidence="2">
    <location>
        <begin position="21"/>
        <end position="41"/>
    </location>
</feature>
<evidence type="ECO:0000313" key="4">
    <source>
        <dbReference type="Proteomes" id="UP000320762"/>
    </source>
</evidence>
<proteinExistence type="predicted"/>
<dbReference type="AlphaFoldDB" id="A0A550CE60"/>
<keyword evidence="4" id="KW-1185">Reference proteome</keyword>
<keyword evidence="2" id="KW-1133">Transmembrane helix</keyword>
<evidence type="ECO:0000313" key="3">
    <source>
        <dbReference type="EMBL" id="TRM63090.1"/>
    </source>
</evidence>
<sequence>MGKALGACSSSISPSPPYSMFSITGPAIFLPAFIFVVTPGLSRPPSQVFFCASMMAAGIACPLHTARICRLRQTASTRDDPLRHNERVYELGGSAVYVQYACRQREETVIAQSIASASHHHHARRVASWMWSTTSSMSLSTLGCPGESPVNANDNRELTRPGSIDATRRE</sequence>
<accession>A0A550CE60</accession>
<evidence type="ECO:0000256" key="2">
    <source>
        <dbReference type="SAM" id="Phobius"/>
    </source>
</evidence>
<reference evidence="3 4" key="1">
    <citation type="journal article" date="2019" name="New Phytol.">
        <title>Comparative genomics reveals unique wood-decay strategies and fruiting body development in the Schizophyllaceae.</title>
        <authorList>
            <person name="Almasi E."/>
            <person name="Sahu N."/>
            <person name="Krizsan K."/>
            <person name="Balint B."/>
            <person name="Kovacs G.M."/>
            <person name="Kiss B."/>
            <person name="Cseklye J."/>
            <person name="Drula E."/>
            <person name="Henrissat B."/>
            <person name="Nagy I."/>
            <person name="Chovatia M."/>
            <person name="Adam C."/>
            <person name="LaButti K."/>
            <person name="Lipzen A."/>
            <person name="Riley R."/>
            <person name="Grigoriev I.V."/>
            <person name="Nagy L.G."/>
        </authorList>
    </citation>
    <scope>NUCLEOTIDE SEQUENCE [LARGE SCALE GENOMIC DNA]</scope>
    <source>
        <strain evidence="3 4">NL-1724</strain>
    </source>
</reference>